<dbReference type="Proteomes" id="UP001195483">
    <property type="component" value="Unassembled WGS sequence"/>
</dbReference>
<reference evidence="1" key="1">
    <citation type="journal article" date="2021" name="Genome Biol. Evol.">
        <title>A High-Quality Reference Genome for a Parasitic Bivalve with Doubly Uniparental Inheritance (Bivalvia: Unionida).</title>
        <authorList>
            <person name="Smith C.H."/>
        </authorList>
    </citation>
    <scope>NUCLEOTIDE SEQUENCE</scope>
    <source>
        <strain evidence="1">CHS0354</strain>
    </source>
</reference>
<dbReference type="EMBL" id="JAEAOA010000450">
    <property type="protein sequence ID" value="KAK3606729.1"/>
    <property type="molecule type" value="Genomic_DNA"/>
</dbReference>
<reference evidence="1" key="3">
    <citation type="submission" date="2023-05" db="EMBL/GenBank/DDBJ databases">
        <authorList>
            <person name="Smith C.H."/>
        </authorList>
    </citation>
    <scope>NUCLEOTIDE SEQUENCE</scope>
    <source>
        <strain evidence="1">CHS0354</strain>
        <tissue evidence="1">Mantle</tissue>
    </source>
</reference>
<gene>
    <name evidence="1" type="ORF">CHS0354_006507</name>
</gene>
<sequence>MRCKNRSGVLGGFIVRETMESKITSTVQEKQWYNEGLDMAYITSPTVQEIWYNEGLDMAYVTSPTVQEEMWYNEGLDRAYITSPTVQEGQWCRDILYIEGYFTRGTMLY</sequence>
<dbReference type="AlphaFoldDB" id="A0AAE0TAE6"/>
<reference evidence="1" key="2">
    <citation type="journal article" date="2021" name="Genome Biol. Evol.">
        <title>Developing a high-quality reference genome for a parasitic bivalve with doubly uniparental inheritance (Bivalvia: Unionida).</title>
        <authorList>
            <person name="Smith C.H."/>
        </authorList>
    </citation>
    <scope>NUCLEOTIDE SEQUENCE</scope>
    <source>
        <strain evidence="1">CHS0354</strain>
        <tissue evidence="1">Mantle</tissue>
    </source>
</reference>
<proteinExistence type="predicted"/>
<keyword evidence="2" id="KW-1185">Reference proteome</keyword>
<name>A0AAE0TAE6_9BIVA</name>
<accession>A0AAE0TAE6</accession>
<evidence type="ECO:0000313" key="2">
    <source>
        <dbReference type="Proteomes" id="UP001195483"/>
    </source>
</evidence>
<protein>
    <submittedName>
        <fullName evidence="1">Uncharacterized protein</fullName>
    </submittedName>
</protein>
<organism evidence="1 2">
    <name type="scientific">Potamilus streckersoni</name>
    <dbReference type="NCBI Taxonomy" id="2493646"/>
    <lineage>
        <taxon>Eukaryota</taxon>
        <taxon>Metazoa</taxon>
        <taxon>Spiralia</taxon>
        <taxon>Lophotrochozoa</taxon>
        <taxon>Mollusca</taxon>
        <taxon>Bivalvia</taxon>
        <taxon>Autobranchia</taxon>
        <taxon>Heteroconchia</taxon>
        <taxon>Palaeoheterodonta</taxon>
        <taxon>Unionida</taxon>
        <taxon>Unionoidea</taxon>
        <taxon>Unionidae</taxon>
        <taxon>Ambleminae</taxon>
        <taxon>Lampsilini</taxon>
        <taxon>Potamilus</taxon>
    </lineage>
</organism>
<comment type="caution">
    <text evidence="1">The sequence shown here is derived from an EMBL/GenBank/DDBJ whole genome shotgun (WGS) entry which is preliminary data.</text>
</comment>
<evidence type="ECO:0000313" key="1">
    <source>
        <dbReference type="EMBL" id="KAK3606729.1"/>
    </source>
</evidence>